<keyword evidence="3" id="KW-1185">Reference proteome</keyword>
<dbReference type="AlphaFoldDB" id="A0A9W8XQL7"/>
<accession>A0A9W8XQL7</accession>
<reference evidence="2" key="1">
    <citation type="submission" date="2022-10" db="EMBL/GenBank/DDBJ databases">
        <title>Tapping the CABI collections for fungal endophytes: first genome assemblies for Collariella, Neodidymelliopsis, Ascochyta clinopodiicola, Didymella pomorum, Didymosphaeria variabile, Neocosmospora piperis and Neocucurbitaria cava.</title>
        <authorList>
            <person name="Hill R."/>
        </authorList>
    </citation>
    <scope>NUCLEOTIDE SEQUENCE</scope>
    <source>
        <strain evidence="2">IMI 356815</strain>
    </source>
</reference>
<feature type="region of interest" description="Disordered" evidence="1">
    <location>
        <begin position="1"/>
        <end position="136"/>
    </location>
</feature>
<dbReference type="RefSeq" id="XP_056074139.1">
    <property type="nucleotide sequence ID" value="XM_056210666.1"/>
</dbReference>
<organism evidence="2 3">
    <name type="scientific">Didymosphaeria variabile</name>
    <dbReference type="NCBI Taxonomy" id="1932322"/>
    <lineage>
        <taxon>Eukaryota</taxon>
        <taxon>Fungi</taxon>
        <taxon>Dikarya</taxon>
        <taxon>Ascomycota</taxon>
        <taxon>Pezizomycotina</taxon>
        <taxon>Dothideomycetes</taxon>
        <taxon>Pleosporomycetidae</taxon>
        <taxon>Pleosporales</taxon>
        <taxon>Massarineae</taxon>
        <taxon>Didymosphaeriaceae</taxon>
        <taxon>Didymosphaeria</taxon>
    </lineage>
</organism>
<evidence type="ECO:0000313" key="3">
    <source>
        <dbReference type="Proteomes" id="UP001140513"/>
    </source>
</evidence>
<dbReference type="Proteomes" id="UP001140513">
    <property type="component" value="Unassembled WGS sequence"/>
</dbReference>
<gene>
    <name evidence="2" type="ORF">N0V89_001855</name>
</gene>
<protein>
    <submittedName>
        <fullName evidence="2">Uncharacterized protein</fullName>
    </submittedName>
</protein>
<dbReference type="EMBL" id="JAPEUX010000002">
    <property type="protein sequence ID" value="KAJ4357280.1"/>
    <property type="molecule type" value="Genomic_DNA"/>
</dbReference>
<dbReference type="GeneID" id="80905385"/>
<feature type="compositionally biased region" description="Gly residues" evidence="1">
    <location>
        <begin position="49"/>
        <end position="58"/>
    </location>
</feature>
<evidence type="ECO:0000313" key="2">
    <source>
        <dbReference type="EMBL" id="KAJ4357280.1"/>
    </source>
</evidence>
<name>A0A9W8XQL7_9PLEO</name>
<proteinExistence type="predicted"/>
<comment type="caution">
    <text evidence="2">The sequence shown here is derived from an EMBL/GenBank/DDBJ whole genome shotgun (WGS) entry which is preliminary data.</text>
</comment>
<feature type="compositionally biased region" description="Low complexity" evidence="1">
    <location>
        <begin position="12"/>
        <end position="25"/>
    </location>
</feature>
<feature type="compositionally biased region" description="Basic and acidic residues" evidence="1">
    <location>
        <begin position="105"/>
        <end position="116"/>
    </location>
</feature>
<sequence length="136" mass="14005">MRASTRRRSTYGPPVVVSPISGPDVNNGWLPAKVEGTGPRFTSGPTEDIGGGKIGGLLGRDNNGGETGLGPNPGATDEVGNCPFKADNNELGLTKESGKPPPMADKAELTSRRGLDSELGNDAPTADNNEFKSSRG</sequence>
<evidence type="ECO:0000256" key="1">
    <source>
        <dbReference type="SAM" id="MobiDB-lite"/>
    </source>
</evidence>